<name>A0A7I7JVM8_9MYCO</name>
<reference evidence="2 3" key="1">
    <citation type="journal article" date="2019" name="Emerg. Microbes Infect.">
        <title>Comprehensive subspecies identification of 175 nontuberculous mycobacteria species based on 7547 genomic profiles.</title>
        <authorList>
            <person name="Matsumoto Y."/>
            <person name="Kinjo T."/>
            <person name="Motooka D."/>
            <person name="Nabeya D."/>
            <person name="Jung N."/>
            <person name="Uechi K."/>
            <person name="Horii T."/>
            <person name="Iida T."/>
            <person name="Fujita J."/>
            <person name="Nakamura S."/>
        </authorList>
    </citation>
    <scope>NUCLEOTIDE SEQUENCE [LARGE SCALE GENOMIC DNA]</scope>
    <source>
        <strain evidence="2 3">JCM 6396</strain>
    </source>
</reference>
<feature type="region of interest" description="Disordered" evidence="1">
    <location>
        <begin position="1"/>
        <end position="22"/>
    </location>
</feature>
<accession>A0A7I7JVM8</accession>
<organism evidence="2 3">
    <name type="scientific">Mycolicibacterium duvalii</name>
    <dbReference type="NCBI Taxonomy" id="39688"/>
    <lineage>
        <taxon>Bacteria</taxon>
        <taxon>Bacillati</taxon>
        <taxon>Actinomycetota</taxon>
        <taxon>Actinomycetes</taxon>
        <taxon>Mycobacteriales</taxon>
        <taxon>Mycobacteriaceae</taxon>
        <taxon>Mycolicibacterium</taxon>
    </lineage>
</organism>
<evidence type="ECO:0000313" key="2">
    <source>
        <dbReference type="EMBL" id="BBX15917.1"/>
    </source>
</evidence>
<protein>
    <submittedName>
        <fullName evidence="2">Transcriptional regulator</fullName>
    </submittedName>
</protein>
<dbReference type="KEGG" id="mdu:MDUV_07770"/>
<dbReference type="Pfam" id="PF12840">
    <property type="entry name" value="HTH_20"/>
    <property type="match status" value="1"/>
</dbReference>
<keyword evidence="3" id="KW-1185">Reference proteome</keyword>
<dbReference type="Gene3D" id="1.10.10.10">
    <property type="entry name" value="Winged helix-like DNA-binding domain superfamily/Winged helix DNA-binding domain"/>
    <property type="match status" value="1"/>
</dbReference>
<sequence>MPLHRTESDASTSDRDRAAGQQRQRVLTLLREAGTPLDAQRVAATLGIHVTTARFHLGALEDRGLVRRRSGDRRAKGAGRPRVTYEMVPRLDYADIVALFARHLGGSAGEREERSLRIGADLAHRVHLPRLGPGSSVVDLVLATLDALGFQVSSVLTSFGEVMIEICTCPLAEIGATAPEVVRGIQQGLIQEVIDINADALGRSYQAQVTPDPRGGACQVSLTVTPVRTPVARERR</sequence>
<proteinExistence type="predicted"/>
<dbReference type="InterPro" id="IPR036390">
    <property type="entry name" value="WH_DNA-bd_sf"/>
</dbReference>
<evidence type="ECO:0000313" key="3">
    <source>
        <dbReference type="Proteomes" id="UP000467006"/>
    </source>
</evidence>
<feature type="compositionally biased region" description="Basic and acidic residues" evidence="1">
    <location>
        <begin position="1"/>
        <end position="18"/>
    </location>
</feature>
<evidence type="ECO:0000256" key="1">
    <source>
        <dbReference type="SAM" id="MobiDB-lite"/>
    </source>
</evidence>
<dbReference type="EMBL" id="AP022563">
    <property type="protein sequence ID" value="BBX15917.1"/>
    <property type="molecule type" value="Genomic_DNA"/>
</dbReference>
<dbReference type="AlphaFoldDB" id="A0A7I7JVM8"/>
<dbReference type="RefSeq" id="WP_098006590.1">
    <property type="nucleotide sequence ID" value="NZ_AP022563.1"/>
</dbReference>
<dbReference type="OrthoDB" id="3399802at2"/>
<dbReference type="SUPFAM" id="SSF46785">
    <property type="entry name" value="Winged helix' DNA-binding domain"/>
    <property type="match status" value="1"/>
</dbReference>
<gene>
    <name evidence="2" type="ORF">MDUV_07770</name>
</gene>
<dbReference type="Proteomes" id="UP000467006">
    <property type="component" value="Chromosome"/>
</dbReference>
<dbReference type="InterPro" id="IPR036388">
    <property type="entry name" value="WH-like_DNA-bd_sf"/>
</dbReference>